<dbReference type="AlphaFoldDB" id="A0A401PIA2"/>
<keyword evidence="2" id="KW-1185">Reference proteome</keyword>
<comment type="caution">
    <text evidence="1">The sequence shown here is derived from an EMBL/GenBank/DDBJ whole genome shotgun (WGS) entry which is preliminary data.</text>
</comment>
<dbReference type="OrthoDB" id="10511889at2759"/>
<evidence type="ECO:0000313" key="2">
    <source>
        <dbReference type="Proteomes" id="UP000288216"/>
    </source>
</evidence>
<protein>
    <submittedName>
        <fullName evidence="1">Uncharacterized protein</fullName>
    </submittedName>
</protein>
<evidence type="ECO:0000313" key="1">
    <source>
        <dbReference type="EMBL" id="GCB72819.1"/>
    </source>
</evidence>
<organism evidence="1 2">
    <name type="scientific">Scyliorhinus torazame</name>
    <name type="common">Cloudy catshark</name>
    <name type="synonym">Catulus torazame</name>
    <dbReference type="NCBI Taxonomy" id="75743"/>
    <lineage>
        <taxon>Eukaryota</taxon>
        <taxon>Metazoa</taxon>
        <taxon>Chordata</taxon>
        <taxon>Craniata</taxon>
        <taxon>Vertebrata</taxon>
        <taxon>Chondrichthyes</taxon>
        <taxon>Elasmobranchii</taxon>
        <taxon>Galeomorphii</taxon>
        <taxon>Galeoidea</taxon>
        <taxon>Carcharhiniformes</taxon>
        <taxon>Scyliorhinidae</taxon>
        <taxon>Scyliorhinus</taxon>
    </lineage>
</organism>
<reference evidence="1 2" key="1">
    <citation type="journal article" date="2018" name="Nat. Ecol. Evol.">
        <title>Shark genomes provide insights into elasmobranch evolution and the origin of vertebrates.</title>
        <authorList>
            <person name="Hara Y"/>
            <person name="Yamaguchi K"/>
            <person name="Onimaru K"/>
            <person name="Kadota M"/>
            <person name="Koyanagi M"/>
            <person name="Keeley SD"/>
            <person name="Tatsumi K"/>
            <person name="Tanaka K"/>
            <person name="Motone F"/>
            <person name="Kageyama Y"/>
            <person name="Nozu R"/>
            <person name="Adachi N"/>
            <person name="Nishimura O"/>
            <person name="Nakagawa R"/>
            <person name="Tanegashima C"/>
            <person name="Kiyatake I"/>
            <person name="Matsumoto R"/>
            <person name="Murakumo K"/>
            <person name="Nishida K"/>
            <person name="Terakita A"/>
            <person name="Kuratani S"/>
            <person name="Sato K"/>
            <person name="Hyodo S Kuraku.S."/>
        </authorList>
    </citation>
    <scope>NUCLEOTIDE SEQUENCE [LARGE SCALE GENOMIC DNA]</scope>
</reference>
<feature type="non-terminal residue" evidence="1">
    <location>
        <position position="1"/>
    </location>
</feature>
<dbReference type="Proteomes" id="UP000288216">
    <property type="component" value="Unassembled WGS sequence"/>
</dbReference>
<name>A0A401PIA2_SCYTO</name>
<sequence>SGPAGWVEPAAVRLETRAGRSDNLMNLGDAFGWTRSRSQPPGKNESN</sequence>
<proteinExistence type="predicted"/>
<dbReference type="EMBL" id="BFAA01002195">
    <property type="protein sequence ID" value="GCB72819.1"/>
    <property type="molecule type" value="Genomic_DNA"/>
</dbReference>
<accession>A0A401PIA2</accession>
<gene>
    <name evidence="1" type="ORF">scyTo_0006482</name>
</gene>